<dbReference type="Proteomes" id="UP000023152">
    <property type="component" value="Unassembled WGS sequence"/>
</dbReference>
<gene>
    <name evidence="3" type="ORF">RFI_15430</name>
</gene>
<dbReference type="AlphaFoldDB" id="X6N7P2"/>
<feature type="transmembrane region" description="Helical" evidence="2">
    <location>
        <begin position="274"/>
        <end position="291"/>
    </location>
</feature>
<sequence length="292" mass="33661">MQKWTKRTNSHDGQDTANDKGSRDTDKNEPKQQDDSNNNDTSDDQNDNEMNEEKKVKTHQEINSSNDKEKYDKHKKRPFEVAPPYPTLSVYEQKRMALKTQTSGFDILFNVKKEKSSHVPDTIGALKIRNTYQSTTNGQISSFPQKRMPNSKKTTTTTTTMTTTMTATTMPAAMATTPSGYNWPLLHENNETRQEDEWTDVSVSKSFETYQWICVCMLQTLTRVIQHILEIHQYDCDIVFTAEFDDIVNDVISFAFERLNAEHKKELRDSVAELLGFVLLLLLLFFCCCYCC</sequence>
<keyword evidence="2" id="KW-0812">Transmembrane</keyword>
<keyword evidence="2" id="KW-1133">Transmembrane helix</keyword>
<accession>X6N7P2</accession>
<feature type="compositionally biased region" description="Acidic residues" evidence="1">
    <location>
        <begin position="41"/>
        <end position="50"/>
    </location>
</feature>
<reference evidence="3 4" key="1">
    <citation type="journal article" date="2013" name="Curr. Biol.">
        <title>The Genome of the Foraminiferan Reticulomyxa filosa.</title>
        <authorList>
            <person name="Glockner G."/>
            <person name="Hulsmann N."/>
            <person name="Schleicher M."/>
            <person name="Noegel A.A."/>
            <person name="Eichinger L."/>
            <person name="Gallinger C."/>
            <person name="Pawlowski J."/>
            <person name="Sierra R."/>
            <person name="Euteneuer U."/>
            <person name="Pillet L."/>
            <person name="Moustafa A."/>
            <person name="Platzer M."/>
            <person name="Groth M."/>
            <person name="Szafranski K."/>
            <person name="Schliwa M."/>
        </authorList>
    </citation>
    <scope>NUCLEOTIDE SEQUENCE [LARGE SCALE GENOMIC DNA]</scope>
</reference>
<organism evidence="3 4">
    <name type="scientific">Reticulomyxa filosa</name>
    <dbReference type="NCBI Taxonomy" id="46433"/>
    <lineage>
        <taxon>Eukaryota</taxon>
        <taxon>Sar</taxon>
        <taxon>Rhizaria</taxon>
        <taxon>Retaria</taxon>
        <taxon>Foraminifera</taxon>
        <taxon>Monothalamids</taxon>
        <taxon>Reticulomyxidae</taxon>
        <taxon>Reticulomyxa</taxon>
    </lineage>
</organism>
<feature type="compositionally biased region" description="Basic and acidic residues" evidence="1">
    <location>
        <begin position="51"/>
        <end position="72"/>
    </location>
</feature>
<keyword evidence="3" id="KW-0436">Ligase</keyword>
<feature type="region of interest" description="Disordered" evidence="1">
    <location>
        <begin position="1"/>
        <end position="82"/>
    </location>
</feature>
<name>X6N7P2_RETFI</name>
<comment type="caution">
    <text evidence="3">The sequence shown here is derived from an EMBL/GenBank/DDBJ whole genome shotgun (WGS) entry which is preliminary data.</text>
</comment>
<keyword evidence="4" id="KW-1185">Reference proteome</keyword>
<feature type="region of interest" description="Disordered" evidence="1">
    <location>
        <begin position="137"/>
        <end position="158"/>
    </location>
</feature>
<protein>
    <submittedName>
        <fullName evidence="3">DNA ligase I</fullName>
    </submittedName>
</protein>
<keyword evidence="2" id="KW-0472">Membrane</keyword>
<dbReference type="EMBL" id="ASPP01011306">
    <property type="protein sequence ID" value="ETO21774.1"/>
    <property type="molecule type" value="Genomic_DNA"/>
</dbReference>
<dbReference type="GO" id="GO:0016874">
    <property type="term" value="F:ligase activity"/>
    <property type="evidence" value="ECO:0007669"/>
    <property type="project" value="UniProtKB-KW"/>
</dbReference>
<evidence type="ECO:0000313" key="4">
    <source>
        <dbReference type="Proteomes" id="UP000023152"/>
    </source>
</evidence>
<evidence type="ECO:0000256" key="2">
    <source>
        <dbReference type="SAM" id="Phobius"/>
    </source>
</evidence>
<proteinExistence type="predicted"/>
<evidence type="ECO:0000256" key="1">
    <source>
        <dbReference type="SAM" id="MobiDB-lite"/>
    </source>
</evidence>
<evidence type="ECO:0000313" key="3">
    <source>
        <dbReference type="EMBL" id="ETO21774.1"/>
    </source>
</evidence>
<feature type="compositionally biased region" description="Basic and acidic residues" evidence="1">
    <location>
        <begin position="9"/>
        <end position="34"/>
    </location>
</feature>